<proteinExistence type="predicted"/>
<dbReference type="EMBL" id="JYDT01000053">
    <property type="protein sequence ID" value="KRY87589.1"/>
    <property type="molecule type" value="Genomic_DNA"/>
</dbReference>
<sequence>MKFSSEADFSEIFGQIVQRPIGAISNLHNQSKVKAPFLVEK</sequence>
<keyword evidence="2" id="KW-1185">Reference proteome</keyword>
<dbReference type="Proteomes" id="UP000054995">
    <property type="component" value="Unassembled WGS sequence"/>
</dbReference>
<protein>
    <submittedName>
        <fullName evidence="1">Uncharacterized protein</fullName>
    </submittedName>
</protein>
<reference evidence="1 2" key="1">
    <citation type="submission" date="2015-01" db="EMBL/GenBank/DDBJ databases">
        <title>Evolution of Trichinella species and genotypes.</title>
        <authorList>
            <person name="Korhonen P.K."/>
            <person name="Edoardo P."/>
            <person name="Giuseppe L.R."/>
            <person name="Gasser R.B."/>
        </authorList>
    </citation>
    <scope>NUCLEOTIDE SEQUENCE [LARGE SCALE GENOMIC DNA]</scope>
    <source>
        <strain evidence="1">ISS470</strain>
    </source>
</reference>
<evidence type="ECO:0000313" key="2">
    <source>
        <dbReference type="Proteomes" id="UP000054995"/>
    </source>
</evidence>
<gene>
    <name evidence="1" type="ORF">T4D_9108</name>
</gene>
<organism evidence="1 2">
    <name type="scientific">Trichinella pseudospiralis</name>
    <name type="common">Parasitic roundworm</name>
    <dbReference type="NCBI Taxonomy" id="6337"/>
    <lineage>
        <taxon>Eukaryota</taxon>
        <taxon>Metazoa</taxon>
        <taxon>Ecdysozoa</taxon>
        <taxon>Nematoda</taxon>
        <taxon>Enoplea</taxon>
        <taxon>Dorylaimia</taxon>
        <taxon>Trichinellida</taxon>
        <taxon>Trichinellidae</taxon>
        <taxon>Trichinella</taxon>
    </lineage>
</organism>
<comment type="caution">
    <text evidence="1">The sequence shown here is derived from an EMBL/GenBank/DDBJ whole genome shotgun (WGS) entry which is preliminary data.</text>
</comment>
<dbReference type="AlphaFoldDB" id="A0A0V1FNW5"/>
<evidence type="ECO:0000313" key="1">
    <source>
        <dbReference type="EMBL" id="KRY87589.1"/>
    </source>
</evidence>
<accession>A0A0V1FNW5</accession>
<name>A0A0V1FNW5_TRIPS</name>